<dbReference type="PANTHER" id="PTHR30614:SF0">
    <property type="entry name" value="L-CYSTINE TRANSPORT SYSTEM PERMEASE PROTEIN TCYL"/>
    <property type="match status" value="1"/>
</dbReference>
<feature type="domain" description="ABC transmembrane type-1" evidence="10">
    <location>
        <begin position="19"/>
        <end position="207"/>
    </location>
</feature>
<dbReference type="GO" id="GO:0043190">
    <property type="term" value="C:ATP-binding cassette (ABC) transporter complex"/>
    <property type="evidence" value="ECO:0007669"/>
    <property type="project" value="InterPro"/>
</dbReference>
<evidence type="ECO:0000259" key="10">
    <source>
        <dbReference type="PROSITE" id="PS50928"/>
    </source>
</evidence>
<keyword evidence="3 9" id="KW-0813">Transport</keyword>
<proteinExistence type="inferred from homology"/>
<keyword evidence="6" id="KW-0029">Amino-acid transport</keyword>
<keyword evidence="8 9" id="KW-0472">Membrane</keyword>
<evidence type="ECO:0000256" key="7">
    <source>
        <dbReference type="ARBA" id="ARBA00022989"/>
    </source>
</evidence>
<keyword evidence="12" id="KW-1185">Reference proteome</keyword>
<comment type="subcellular location">
    <subcellularLocation>
        <location evidence="1">Cell inner membrane</location>
        <topology evidence="1">Multi-pass membrane protein</topology>
    </subcellularLocation>
    <subcellularLocation>
        <location evidence="9">Cell membrane</location>
        <topology evidence="9">Multi-pass membrane protein</topology>
    </subcellularLocation>
</comment>
<comment type="caution">
    <text evidence="11">The sequence shown here is derived from an EMBL/GenBank/DDBJ whole genome shotgun (WGS) entry which is preliminary data.</text>
</comment>
<evidence type="ECO:0000256" key="1">
    <source>
        <dbReference type="ARBA" id="ARBA00004429"/>
    </source>
</evidence>
<evidence type="ECO:0000256" key="6">
    <source>
        <dbReference type="ARBA" id="ARBA00022970"/>
    </source>
</evidence>
<sequence length="215" mass="23756">MNFDLNSIPVILPLLLQGLKVTVIASAGAAVVAIVLGFVIAMLRRSARRSLCLVIDTVVTVIRSTPLLVQLYLLFYVLPLYGPALSPMTTGILGLGIHYSAYLSEVFRAGIDAVPKGQWEAAIALQFKRFQTWKRLIIPQVFRIVLPQVGNYFISIYKHSSLLATITVVEVLGATLNYAGETFRYLEAFTILGILYFIVGFSLSQTVGYLERRLA</sequence>
<protein>
    <submittedName>
        <fullName evidence="11">Polar amino acid transport system permease protein</fullName>
    </submittedName>
</protein>
<gene>
    <name evidence="11" type="ORF">DFR47_10389</name>
</gene>
<evidence type="ECO:0000256" key="4">
    <source>
        <dbReference type="ARBA" id="ARBA00022475"/>
    </source>
</evidence>
<dbReference type="GO" id="GO:0006865">
    <property type="term" value="P:amino acid transport"/>
    <property type="evidence" value="ECO:0007669"/>
    <property type="project" value="UniProtKB-KW"/>
</dbReference>
<dbReference type="NCBIfam" id="TIGR01726">
    <property type="entry name" value="HEQRo_perm_3TM"/>
    <property type="match status" value="1"/>
</dbReference>
<dbReference type="Pfam" id="PF00528">
    <property type="entry name" value="BPD_transp_1"/>
    <property type="match status" value="1"/>
</dbReference>
<organism evidence="11 12">
    <name type="scientific">Pseudochrobactrum asaccharolyticum</name>
    <dbReference type="NCBI Taxonomy" id="354351"/>
    <lineage>
        <taxon>Bacteria</taxon>
        <taxon>Pseudomonadati</taxon>
        <taxon>Pseudomonadota</taxon>
        <taxon>Alphaproteobacteria</taxon>
        <taxon>Hyphomicrobiales</taxon>
        <taxon>Brucellaceae</taxon>
        <taxon>Pseudochrobactrum</taxon>
    </lineage>
</organism>
<dbReference type="OrthoDB" id="9814550at2"/>
<dbReference type="CDD" id="cd06261">
    <property type="entry name" value="TM_PBP2"/>
    <property type="match status" value="1"/>
</dbReference>
<dbReference type="GO" id="GO:0022857">
    <property type="term" value="F:transmembrane transporter activity"/>
    <property type="evidence" value="ECO:0007669"/>
    <property type="project" value="InterPro"/>
</dbReference>
<reference evidence="11 12" key="1">
    <citation type="submission" date="2018-06" db="EMBL/GenBank/DDBJ databases">
        <title>Genomic Encyclopedia of Type Strains, Phase IV (KMG-IV): sequencing the most valuable type-strain genomes for metagenomic binning, comparative biology and taxonomic classification.</title>
        <authorList>
            <person name="Goeker M."/>
        </authorList>
    </citation>
    <scope>NUCLEOTIDE SEQUENCE [LARGE SCALE GENOMIC DNA]</scope>
    <source>
        <strain evidence="11 12">DSM 25619</strain>
    </source>
</reference>
<dbReference type="Gene3D" id="1.10.3720.10">
    <property type="entry name" value="MetI-like"/>
    <property type="match status" value="1"/>
</dbReference>
<evidence type="ECO:0000256" key="9">
    <source>
        <dbReference type="RuleBase" id="RU363032"/>
    </source>
</evidence>
<name>A0A366DZI9_9HYPH</name>
<dbReference type="RefSeq" id="WP_113944078.1">
    <property type="nucleotide sequence ID" value="NZ_JBHEEG010000008.1"/>
</dbReference>
<dbReference type="InterPro" id="IPR014341">
    <property type="entry name" value="Ectoine_EhuD"/>
</dbReference>
<accession>A0A366DZI9</accession>
<dbReference type="InterPro" id="IPR035906">
    <property type="entry name" value="MetI-like_sf"/>
</dbReference>
<evidence type="ECO:0000313" key="11">
    <source>
        <dbReference type="EMBL" id="RBO95526.1"/>
    </source>
</evidence>
<feature type="transmembrane region" description="Helical" evidence="9">
    <location>
        <begin position="185"/>
        <end position="210"/>
    </location>
</feature>
<dbReference type="InterPro" id="IPR010065">
    <property type="entry name" value="AA_ABC_transptr_permease_3TM"/>
</dbReference>
<evidence type="ECO:0000256" key="3">
    <source>
        <dbReference type="ARBA" id="ARBA00022448"/>
    </source>
</evidence>
<dbReference type="InterPro" id="IPR000515">
    <property type="entry name" value="MetI-like"/>
</dbReference>
<dbReference type="InterPro" id="IPR043429">
    <property type="entry name" value="ArtM/GltK/GlnP/TcyL/YhdX-like"/>
</dbReference>
<evidence type="ECO:0000313" key="12">
    <source>
        <dbReference type="Proteomes" id="UP000252893"/>
    </source>
</evidence>
<comment type="similarity">
    <text evidence="2">Belongs to the binding-protein-dependent transport system permease family. HisMQ subfamily.</text>
</comment>
<keyword evidence="7 9" id="KW-1133">Transmembrane helix</keyword>
<dbReference type="SUPFAM" id="SSF161098">
    <property type="entry name" value="MetI-like"/>
    <property type="match status" value="1"/>
</dbReference>
<dbReference type="PROSITE" id="PS50928">
    <property type="entry name" value="ABC_TM1"/>
    <property type="match status" value="1"/>
</dbReference>
<keyword evidence="4" id="KW-1003">Cell membrane</keyword>
<evidence type="ECO:0000256" key="5">
    <source>
        <dbReference type="ARBA" id="ARBA00022692"/>
    </source>
</evidence>
<evidence type="ECO:0000256" key="8">
    <source>
        <dbReference type="ARBA" id="ARBA00023136"/>
    </source>
</evidence>
<dbReference type="Proteomes" id="UP000252893">
    <property type="component" value="Unassembled WGS sequence"/>
</dbReference>
<evidence type="ECO:0000256" key="2">
    <source>
        <dbReference type="ARBA" id="ARBA00010072"/>
    </source>
</evidence>
<dbReference type="AlphaFoldDB" id="A0A366DZI9"/>
<dbReference type="EMBL" id="QNRH01000003">
    <property type="protein sequence ID" value="RBO95526.1"/>
    <property type="molecule type" value="Genomic_DNA"/>
</dbReference>
<feature type="transmembrane region" description="Helical" evidence="9">
    <location>
        <begin position="20"/>
        <end position="41"/>
    </location>
</feature>
<dbReference type="NCBIfam" id="TIGR03003">
    <property type="entry name" value="ectoine_ehuD"/>
    <property type="match status" value="1"/>
</dbReference>
<keyword evidence="5 9" id="KW-0812">Transmembrane</keyword>
<dbReference type="PANTHER" id="PTHR30614">
    <property type="entry name" value="MEMBRANE COMPONENT OF AMINO ACID ABC TRANSPORTER"/>
    <property type="match status" value="1"/>
</dbReference>